<dbReference type="GO" id="GO:0004521">
    <property type="term" value="F:RNA endonuclease activity"/>
    <property type="evidence" value="ECO:0000318"/>
    <property type="project" value="GO_Central"/>
</dbReference>
<dbReference type="Gene3D" id="3.30.200.20">
    <property type="entry name" value="Phosphorylase Kinase, domain 1"/>
    <property type="match status" value="1"/>
</dbReference>
<dbReference type="InterPro" id="IPR008271">
    <property type="entry name" value="Ser/Thr_kinase_AS"/>
</dbReference>
<dbReference type="HOGENOM" id="CLU_000288_7_1_1"/>
<organism evidence="2 3">
    <name type="scientific">Daphnia pulex</name>
    <name type="common">Water flea</name>
    <dbReference type="NCBI Taxonomy" id="6669"/>
    <lineage>
        <taxon>Eukaryota</taxon>
        <taxon>Metazoa</taxon>
        <taxon>Ecdysozoa</taxon>
        <taxon>Arthropoda</taxon>
        <taxon>Crustacea</taxon>
        <taxon>Branchiopoda</taxon>
        <taxon>Diplostraca</taxon>
        <taxon>Cladocera</taxon>
        <taxon>Anomopoda</taxon>
        <taxon>Daphniidae</taxon>
        <taxon>Daphnia</taxon>
    </lineage>
</organism>
<evidence type="ECO:0000259" key="1">
    <source>
        <dbReference type="PROSITE" id="PS50011"/>
    </source>
</evidence>
<dbReference type="STRING" id="6669.E9H3J0"/>
<dbReference type="GO" id="GO:0051082">
    <property type="term" value="F:unfolded protein binding"/>
    <property type="evidence" value="ECO:0000318"/>
    <property type="project" value="GO_Central"/>
</dbReference>
<dbReference type="PhylomeDB" id="E9H3J0"/>
<dbReference type="InterPro" id="IPR045133">
    <property type="entry name" value="IRE1/2-like"/>
</dbReference>
<dbReference type="InterPro" id="IPR011009">
    <property type="entry name" value="Kinase-like_dom_sf"/>
</dbReference>
<dbReference type="FunFam" id="1.10.510.10:FF:001585">
    <property type="entry name" value="Uncharacterized protein"/>
    <property type="match status" value="1"/>
</dbReference>
<protein>
    <recommendedName>
        <fullName evidence="1">Protein kinase domain-containing protein</fullName>
    </recommendedName>
</protein>
<keyword evidence="3" id="KW-1185">Reference proteome</keyword>
<dbReference type="GO" id="GO:0036498">
    <property type="term" value="P:IRE1-mediated unfolded protein response"/>
    <property type="evidence" value="ECO:0000318"/>
    <property type="project" value="GO_Central"/>
</dbReference>
<dbReference type="InParanoid" id="E9H3J0"/>
<dbReference type="EMBL" id="GL732589">
    <property type="protein sequence ID" value="EFX73523.1"/>
    <property type="molecule type" value="Genomic_DNA"/>
</dbReference>
<evidence type="ECO:0000313" key="3">
    <source>
        <dbReference type="Proteomes" id="UP000000305"/>
    </source>
</evidence>
<accession>E9H3J0</accession>
<dbReference type="GO" id="GO:0004674">
    <property type="term" value="F:protein serine/threonine kinase activity"/>
    <property type="evidence" value="ECO:0000318"/>
    <property type="project" value="GO_Central"/>
</dbReference>
<dbReference type="InterPro" id="IPR000719">
    <property type="entry name" value="Prot_kinase_dom"/>
</dbReference>
<reference evidence="2 3" key="1">
    <citation type="journal article" date="2011" name="Science">
        <title>The ecoresponsive genome of Daphnia pulex.</title>
        <authorList>
            <person name="Colbourne J.K."/>
            <person name="Pfrender M.E."/>
            <person name="Gilbert D."/>
            <person name="Thomas W.K."/>
            <person name="Tucker A."/>
            <person name="Oakley T.H."/>
            <person name="Tokishita S."/>
            <person name="Aerts A."/>
            <person name="Arnold G.J."/>
            <person name="Basu M.K."/>
            <person name="Bauer D.J."/>
            <person name="Caceres C.E."/>
            <person name="Carmel L."/>
            <person name="Casola C."/>
            <person name="Choi J.H."/>
            <person name="Detter J.C."/>
            <person name="Dong Q."/>
            <person name="Dusheyko S."/>
            <person name="Eads B.D."/>
            <person name="Frohlich T."/>
            <person name="Geiler-Samerotte K.A."/>
            <person name="Gerlach D."/>
            <person name="Hatcher P."/>
            <person name="Jogdeo S."/>
            <person name="Krijgsveld J."/>
            <person name="Kriventseva E.V."/>
            <person name="Kultz D."/>
            <person name="Laforsch C."/>
            <person name="Lindquist E."/>
            <person name="Lopez J."/>
            <person name="Manak J.R."/>
            <person name="Muller J."/>
            <person name="Pangilinan J."/>
            <person name="Patwardhan R.P."/>
            <person name="Pitluck S."/>
            <person name="Pritham E.J."/>
            <person name="Rechtsteiner A."/>
            <person name="Rho M."/>
            <person name="Rogozin I.B."/>
            <person name="Sakarya O."/>
            <person name="Salamov A."/>
            <person name="Schaack S."/>
            <person name="Shapiro H."/>
            <person name="Shiga Y."/>
            <person name="Skalitzky C."/>
            <person name="Smith Z."/>
            <person name="Souvorov A."/>
            <person name="Sung W."/>
            <person name="Tang Z."/>
            <person name="Tsuchiya D."/>
            <person name="Tu H."/>
            <person name="Vos H."/>
            <person name="Wang M."/>
            <person name="Wolf Y.I."/>
            <person name="Yamagata H."/>
            <person name="Yamada T."/>
            <person name="Ye Y."/>
            <person name="Shaw J.R."/>
            <person name="Andrews J."/>
            <person name="Crease T.J."/>
            <person name="Tang H."/>
            <person name="Lucas S.M."/>
            <person name="Robertson H.M."/>
            <person name="Bork P."/>
            <person name="Koonin E.V."/>
            <person name="Zdobnov E.M."/>
            <person name="Grigoriev I.V."/>
            <person name="Lynch M."/>
            <person name="Boore J.L."/>
        </authorList>
    </citation>
    <scope>NUCLEOTIDE SEQUENCE [LARGE SCALE GENOMIC DNA]</scope>
</reference>
<dbReference type="GO" id="GO:0005783">
    <property type="term" value="C:endoplasmic reticulum"/>
    <property type="evidence" value="ECO:0000318"/>
    <property type="project" value="GO_Central"/>
</dbReference>
<dbReference type="GO" id="GO:0005524">
    <property type="term" value="F:ATP binding"/>
    <property type="evidence" value="ECO:0007669"/>
    <property type="project" value="InterPro"/>
</dbReference>
<sequence>MTVGHFAMGLIRWMTHKDPTKRPEVSEVMKHLKSVKMMTTRDLKTVGTIQFSRTHFVDRGGQESVYLGSCEHPDCKGVEVVIKRIYFSEMNKSVAINRELAALRNLSHPNIVKFFDSASDEDFRYIAIEKCLTSVDKYCRQPLLYQGVIPMPTDQQVLHQMAKGLRYIHSQKIVNNSQPLIHRDVKPENILISCDNPAAIKWADFGLSRTVVSGSKSFTWSHVKGTKRWNAPELIQLVVTPKVKGSQSCDVFALGCVFFFFLKQGMHPFEDEGSIDDRSAVQKNIKIGNQVNLNQLSKDHFAFSIIEKMIQNEPHSRPKMSAVVDALQLPATPDT</sequence>
<dbReference type="GO" id="GO:0070059">
    <property type="term" value="P:intrinsic apoptotic signaling pathway in response to endoplasmic reticulum stress"/>
    <property type="evidence" value="ECO:0000318"/>
    <property type="project" value="GO_Central"/>
</dbReference>
<dbReference type="SUPFAM" id="SSF56112">
    <property type="entry name" value="Protein kinase-like (PK-like)"/>
    <property type="match status" value="1"/>
</dbReference>
<dbReference type="AlphaFoldDB" id="E9H3J0"/>
<dbReference type="Gene3D" id="1.10.510.10">
    <property type="entry name" value="Transferase(Phosphotransferase) domain 1"/>
    <property type="match status" value="1"/>
</dbReference>
<dbReference type="KEGG" id="dpx:DAPPUDRAFT_109586"/>
<dbReference type="OrthoDB" id="6370559at2759"/>
<name>E9H3J0_DAPPU</name>
<dbReference type="PANTHER" id="PTHR13954">
    <property type="entry name" value="IRE1-RELATED"/>
    <property type="match status" value="1"/>
</dbReference>
<dbReference type="SMART" id="SM00220">
    <property type="entry name" value="S_TKc"/>
    <property type="match status" value="1"/>
</dbReference>
<feature type="domain" description="Protein kinase" evidence="1">
    <location>
        <begin position="51"/>
        <end position="332"/>
    </location>
</feature>
<evidence type="ECO:0000313" key="2">
    <source>
        <dbReference type="EMBL" id="EFX73523.1"/>
    </source>
</evidence>
<dbReference type="FunFam" id="3.30.200.20:FF:001130">
    <property type="entry name" value="Uncharacterized protein"/>
    <property type="match status" value="1"/>
</dbReference>
<dbReference type="PROSITE" id="PS50011">
    <property type="entry name" value="PROTEIN_KINASE_DOM"/>
    <property type="match status" value="1"/>
</dbReference>
<dbReference type="PANTHER" id="PTHR13954:SF6">
    <property type="entry name" value="NON-SPECIFIC SERINE_THREONINE PROTEIN KINASE"/>
    <property type="match status" value="1"/>
</dbReference>
<dbReference type="PROSITE" id="PS00108">
    <property type="entry name" value="PROTEIN_KINASE_ST"/>
    <property type="match status" value="1"/>
</dbReference>
<dbReference type="Proteomes" id="UP000000305">
    <property type="component" value="Unassembled WGS sequence"/>
</dbReference>
<dbReference type="eggNOG" id="KOG1027">
    <property type="taxonomic scope" value="Eukaryota"/>
</dbReference>
<gene>
    <name evidence="2" type="ORF">DAPPUDRAFT_109586</name>
</gene>
<dbReference type="Pfam" id="PF00069">
    <property type="entry name" value="Pkinase"/>
    <property type="match status" value="1"/>
</dbReference>
<proteinExistence type="predicted"/>